<dbReference type="InterPro" id="IPR004390">
    <property type="entry name" value="SR_rcpt_FtsY"/>
</dbReference>
<dbReference type="CDD" id="cd17874">
    <property type="entry name" value="FtsY"/>
    <property type="match status" value="1"/>
</dbReference>
<name>A0A117LGM3_9CHLR</name>
<evidence type="ECO:0000256" key="1">
    <source>
        <dbReference type="ARBA" id="ARBA00022475"/>
    </source>
</evidence>
<dbReference type="SUPFAM" id="SSF47364">
    <property type="entry name" value="Domain of the SRP/SRP receptor G-proteins"/>
    <property type="match status" value="1"/>
</dbReference>
<dbReference type="GO" id="GO:0005047">
    <property type="term" value="F:signal recognition particle binding"/>
    <property type="evidence" value="ECO:0007669"/>
    <property type="project" value="TreeGrafter"/>
</dbReference>
<gene>
    <name evidence="9" type="primary">ftsY</name>
    <name evidence="11" type="ORF">XD73_1032</name>
</gene>
<evidence type="ECO:0000256" key="2">
    <source>
        <dbReference type="ARBA" id="ARBA00022490"/>
    </source>
</evidence>
<keyword evidence="6 9" id="KW-0472">Membrane</keyword>
<dbReference type="InterPro" id="IPR003593">
    <property type="entry name" value="AAA+_ATPase"/>
</dbReference>
<dbReference type="GO" id="GO:0006614">
    <property type="term" value="P:SRP-dependent cotranslational protein targeting to membrane"/>
    <property type="evidence" value="ECO:0007669"/>
    <property type="project" value="InterPro"/>
</dbReference>
<dbReference type="GO" id="GO:0005525">
    <property type="term" value="F:GTP binding"/>
    <property type="evidence" value="ECO:0007669"/>
    <property type="project" value="UniProtKB-UniRule"/>
</dbReference>
<feature type="binding site" evidence="9">
    <location>
        <begin position="108"/>
        <end position="115"/>
    </location>
    <ligand>
        <name>GTP</name>
        <dbReference type="ChEBI" id="CHEBI:37565"/>
    </ligand>
</feature>
<reference evidence="11 12" key="1">
    <citation type="journal article" date="2015" name="MBio">
        <title>Genome-Resolved Metagenomic Analysis Reveals Roles for Candidate Phyla and Other Microbial Community Members in Biogeochemical Transformations in Oil Reservoirs.</title>
        <authorList>
            <person name="Hu P."/>
            <person name="Tom L."/>
            <person name="Singh A."/>
            <person name="Thomas B.C."/>
            <person name="Baker B.J."/>
            <person name="Piceno Y.M."/>
            <person name="Andersen G.L."/>
            <person name="Banfield J.F."/>
        </authorList>
    </citation>
    <scope>NUCLEOTIDE SEQUENCE [LARGE SCALE GENOMIC DNA]</scope>
    <source>
        <strain evidence="11">46_16</strain>
    </source>
</reference>
<comment type="subunit">
    <text evidence="9">Part of the signal recognition particle protein translocation system, which is composed of SRP and FtsY.</text>
</comment>
<evidence type="ECO:0000256" key="9">
    <source>
        <dbReference type="HAMAP-Rule" id="MF_00920"/>
    </source>
</evidence>
<dbReference type="InterPro" id="IPR027417">
    <property type="entry name" value="P-loop_NTPase"/>
</dbReference>
<dbReference type="Gene3D" id="3.40.50.300">
    <property type="entry name" value="P-loop containing nucleotide triphosphate hydrolases"/>
    <property type="match status" value="1"/>
</dbReference>
<keyword evidence="2 9" id="KW-0963">Cytoplasm</keyword>
<dbReference type="PATRIC" id="fig|167964.4.peg.855"/>
<dbReference type="InterPro" id="IPR042101">
    <property type="entry name" value="SRP54_N_sf"/>
</dbReference>
<dbReference type="NCBIfam" id="TIGR00064">
    <property type="entry name" value="ftsY"/>
    <property type="match status" value="1"/>
</dbReference>
<dbReference type="PANTHER" id="PTHR43134">
    <property type="entry name" value="SIGNAL RECOGNITION PARTICLE RECEPTOR SUBUNIT ALPHA"/>
    <property type="match status" value="1"/>
</dbReference>
<dbReference type="EC" id="3.6.5.4" evidence="9"/>
<accession>A0A117LGM3</accession>
<dbReference type="FunFam" id="3.40.50.300:FF:000053">
    <property type="entry name" value="Signal recognition particle receptor FtsY"/>
    <property type="match status" value="1"/>
</dbReference>
<feature type="binding site" evidence="9">
    <location>
        <begin position="190"/>
        <end position="194"/>
    </location>
    <ligand>
        <name>GTP</name>
        <dbReference type="ChEBI" id="CHEBI:37565"/>
    </ligand>
</feature>
<evidence type="ECO:0000313" key="11">
    <source>
        <dbReference type="EMBL" id="KUK46093.1"/>
    </source>
</evidence>
<evidence type="ECO:0000259" key="10">
    <source>
        <dbReference type="PROSITE" id="PS00300"/>
    </source>
</evidence>
<keyword evidence="5 9" id="KW-0342">GTP-binding</keyword>
<dbReference type="EMBL" id="LGFU01000074">
    <property type="protein sequence ID" value="KUK46093.1"/>
    <property type="molecule type" value="Genomic_DNA"/>
</dbReference>
<comment type="caution">
    <text evidence="11">The sequence shown here is derived from an EMBL/GenBank/DDBJ whole genome shotgun (WGS) entry which is preliminary data.</text>
</comment>
<dbReference type="SUPFAM" id="SSF52540">
    <property type="entry name" value="P-loop containing nucleoside triphosphate hydrolases"/>
    <property type="match status" value="1"/>
</dbReference>
<dbReference type="Pfam" id="PF02881">
    <property type="entry name" value="SRP54_N"/>
    <property type="match status" value="1"/>
</dbReference>
<evidence type="ECO:0000256" key="6">
    <source>
        <dbReference type="ARBA" id="ARBA00023136"/>
    </source>
</evidence>
<comment type="function">
    <text evidence="9">Involved in targeting and insertion of nascent membrane proteins into the cytoplasmic membrane. Acts as a receptor for the complex formed by the signal recognition particle (SRP) and the ribosome-nascent chain (RNC).</text>
</comment>
<evidence type="ECO:0000256" key="3">
    <source>
        <dbReference type="ARBA" id="ARBA00022741"/>
    </source>
</evidence>
<evidence type="ECO:0000313" key="12">
    <source>
        <dbReference type="Proteomes" id="UP000064249"/>
    </source>
</evidence>
<dbReference type="FunFam" id="1.20.120.140:FF:000002">
    <property type="entry name" value="Signal recognition particle receptor FtsY"/>
    <property type="match status" value="1"/>
</dbReference>
<comment type="caution">
    <text evidence="9">Lacks conserved residue(s) required for the propagation of feature annotation.</text>
</comment>
<dbReference type="GO" id="GO:0003924">
    <property type="term" value="F:GTPase activity"/>
    <property type="evidence" value="ECO:0007669"/>
    <property type="project" value="UniProtKB-UniRule"/>
</dbReference>
<evidence type="ECO:0000256" key="5">
    <source>
        <dbReference type="ARBA" id="ARBA00023134"/>
    </source>
</evidence>
<dbReference type="Gene3D" id="1.20.120.140">
    <property type="entry name" value="Signal recognition particle SRP54, nucleotide-binding domain"/>
    <property type="match status" value="1"/>
</dbReference>
<sequence>MVENIFGKWRKGLEKTRKVTFGRIANFLGTSELDEETWEELEALLIQADMGMATTMDVIESMREKVNQEGITQSAELIETLENELVDRLAEPVYPDFSTKPIVIMLVGVNGSGKTTSAAKLAHLYEQDGRSVLLVAADTYRAAAIDQLKIWADRVNIPMVAGQEGGDPGAAAYDGITAAVTRHKDIAIIDTAGRLHNRYNLMEEIKKVHRVSRKALQGAPHASWLVLDATTGQNALQQAKAFQEAIHIDGVILAKLDSSAKGGMAFAIKEQLDLPILYAGLGEGVEDLQRFDRIAFVRGILEVTMED</sequence>
<evidence type="ECO:0000256" key="8">
    <source>
        <dbReference type="ARBA" id="ARBA00048027"/>
    </source>
</evidence>
<comment type="subcellular location">
    <subcellularLocation>
        <location evidence="9">Cell membrane</location>
        <topology evidence="9">Peripheral membrane protein</topology>
        <orientation evidence="9">Cytoplasmic side</orientation>
    </subcellularLocation>
    <subcellularLocation>
        <location evidence="9">Cytoplasm</location>
    </subcellularLocation>
</comment>
<feature type="domain" description="SRP54-type proteins GTP-binding" evidence="10">
    <location>
        <begin position="275"/>
        <end position="288"/>
    </location>
</feature>
<comment type="catalytic activity">
    <reaction evidence="8 9">
        <text>GTP + H2O = GDP + phosphate + H(+)</text>
        <dbReference type="Rhea" id="RHEA:19669"/>
        <dbReference type="ChEBI" id="CHEBI:15377"/>
        <dbReference type="ChEBI" id="CHEBI:15378"/>
        <dbReference type="ChEBI" id="CHEBI:37565"/>
        <dbReference type="ChEBI" id="CHEBI:43474"/>
        <dbReference type="ChEBI" id="CHEBI:58189"/>
        <dbReference type="EC" id="3.6.5.4"/>
    </reaction>
</comment>
<dbReference type="InterPro" id="IPR000897">
    <property type="entry name" value="SRP54_GTPase_dom"/>
</dbReference>
<keyword evidence="4 9" id="KW-0378">Hydrolase</keyword>
<dbReference type="Pfam" id="PF00448">
    <property type="entry name" value="SRP54"/>
    <property type="match status" value="1"/>
</dbReference>
<keyword evidence="7 9" id="KW-0675">Receptor</keyword>
<keyword evidence="1 9" id="KW-1003">Cell membrane</keyword>
<organism evidence="11 12">
    <name type="scientific">Anaerolinea thermophila</name>
    <dbReference type="NCBI Taxonomy" id="167964"/>
    <lineage>
        <taxon>Bacteria</taxon>
        <taxon>Bacillati</taxon>
        <taxon>Chloroflexota</taxon>
        <taxon>Anaerolineae</taxon>
        <taxon>Anaerolineales</taxon>
        <taxon>Anaerolineaceae</taxon>
        <taxon>Anaerolinea</taxon>
    </lineage>
</organism>
<dbReference type="GO" id="GO:0005737">
    <property type="term" value="C:cytoplasm"/>
    <property type="evidence" value="ECO:0007669"/>
    <property type="project" value="UniProtKB-SubCell"/>
</dbReference>
<dbReference type="GO" id="GO:0005886">
    <property type="term" value="C:plasma membrane"/>
    <property type="evidence" value="ECO:0007669"/>
    <property type="project" value="UniProtKB-SubCell"/>
</dbReference>
<comment type="similarity">
    <text evidence="9">Belongs to the GTP-binding SRP family. FtsY subfamily.</text>
</comment>
<keyword evidence="3 9" id="KW-0547">Nucleotide-binding</keyword>
<dbReference type="InterPro" id="IPR036225">
    <property type="entry name" value="SRP/SRP_N"/>
</dbReference>
<evidence type="ECO:0000256" key="4">
    <source>
        <dbReference type="ARBA" id="ARBA00022801"/>
    </source>
</evidence>
<dbReference type="AlphaFoldDB" id="A0A117LGM3"/>
<dbReference type="PROSITE" id="PS00300">
    <property type="entry name" value="SRP54"/>
    <property type="match status" value="1"/>
</dbReference>
<evidence type="ECO:0000256" key="7">
    <source>
        <dbReference type="ARBA" id="ARBA00023170"/>
    </source>
</evidence>
<dbReference type="SMART" id="SM00963">
    <property type="entry name" value="SRP54_N"/>
    <property type="match status" value="1"/>
</dbReference>
<dbReference type="SMART" id="SM00962">
    <property type="entry name" value="SRP54"/>
    <property type="match status" value="1"/>
</dbReference>
<protein>
    <recommendedName>
        <fullName evidence="9">Signal recognition particle receptor FtsY</fullName>
        <shortName evidence="9">SRP receptor</shortName>
        <ecNumber evidence="9">3.6.5.4</ecNumber>
    </recommendedName>
</protein>
<dbReference type="SMART" id="SM00382">
    <property type="entry name" value="AAA"/>
    <property type="match status" value="1"/>
</dbReference>
<dbReference type="HAMAP" id="MF_00920">
    <property type="entry name" value="FtsY"/>
    <property type="match status" value="1"/>
</dbReference>
<dbReference type="PANTHER" id="PTHR43134:SF1">
    <property type="entry name" value="SIGNAL RECOGNITION PARTICLE RECEPTOR SUBUNIT ALPHA"/>
    <property type="match status" value="1"/>
</dbReference>
<proteinExistence type="inferred from homology"/>
<dbReference type="Proteomes" id="UP000064249">
    <property type="component" value="Unassembled WGS sequence"/>
</dbReference>
<dbReference type="InterPro" id="IPR013822">
    <property type="entry name" value="Signal_recog_particl_SRP54_hlx"/>
</dbReference>